<protein>
    <submittedName>
        <fullName evidence="2">Uncharacterized protein</fullName>
    </submittedName>
</protein>
<name>A0AA35LB10_9SAUR</name>
<dbReference type="Proteomes" id="UP001178461">
    <property type="component" value="Chromosome 14"/>
</dbReference>
<dbReference type="InterPro" id="IPR010530">
    <property type="entry name" value="B12D"/>
</dbReference>
<keyword evidence="1" id="KW-0472">Membrane</keyword>
<dbReference type="Pfam" id="PF06522">
    <property type="entry name" value="B12D"/>
    <property type="match status" value="2"/>
</dbReference>
<dbReference type="PANTHER" id="PTHR14256:SF3">
    <property type="entry name" value="NORMAL MUCOSA OF ESOPHAGUS-SPECIFIC GENE 1 PROTEIN"/>
    <property type="match status" value="1"/>
</dbReference>
<feature type="transmembrane region" description="Helical" evidence="1">
    <location>
        <begin position="117"/>
        <end position="139"/>
    </location>
</feature>
<evidence type="ECO:0000256" key="1">
    <source>
        <dbReference type="SAM" id="Phobius"/>
    </source>
</evidence>
<keyword evidence="1" id="KW-1133">Transmembrane helix</keyword>
<evidence type="ECO:0000313" key="3">
    <source>
        <dbReference type="Proteomes" id="UP001178461"/>
    </source>
</evidence>
<dbReference type="PANTHER" id="PTHR14256">
    <property type="entry name" value="NADH-UBIQUINONE OXIDOREDUCTASE MLRQ SUBUNIT"/>
    <property type="match status" value="1"/>
</dbReference>
<keyword evidence="3" id="KW-1185">Reference proteome</keyword>
<dbReference type="EMBL" id="OX395139">
    <property type="protein sequence ID" value="CAI5792859.1"/>
    <property type="molecule type" value="Genomic_DNA"/>
</dbReference>
<reference evidence="2" key="1">
    <citation type="submission" date="2022-12" db="EMBL/GenBank/DDBJ databases">
        <authorList>
            <person name="Alioto T."/>
            <person name="Alioto T."/>
            <person name="Gomez Garrido J."/>
        </authorList>
    </citation>
    <scope>NUCLEOTIDE SEQUENCE</scope>
</reference>
<sequence>MANMGFFELLMKKKELIPLIGFVGSAGCFAVYSSWHSLRKPDVVFNKSGNQEPWQDVDFTKPQKHITINQQWKPIEELEKVFSTADPASQVIIAGVRLLLTMANKGFFQLLMKKKELIPLIGFVSFAGFGATFAGWNALRKPDLILRKSDPEPWQYVDPTKPQKHLTINQQWKPIEELETVREMTKR</sequence>
<dbReference type="AlphaFoldDB" id="A0AA35LB10"/>
<feature type="transmembrane region" description="Helical" evidence="1">
    <location>
        <begin position="16"/>
        <end position="35"/>
    </location>
</feature>
<evidence type="ECO:0000313" key="2">
    <source>
        <dbReference type="EMBL" id="CAI5792859.1"/>
    </source>
</evidence>
<keyword evidence="1" id="KW-0812">Transmembrane</keyword>
<gene>
    <name evidence="2" type="ORF">PODLI_1B030069</name>
</gene>
<organism evidence="2 3">
    <name type="scientific">Podarcis lilfordi</name>
    <name type="common">Lilford's wall lizard</name>
    <dbReference type="NCBI Taxonomy" id="74358"/>
    <lineage>
        <taxon>Eukaryota</taxon>
        <taxon>Metazoa</taxon>
        <taxon>Chordata</taxon>
        <taxon>Craniata</taxon>
        <taxon>Vertebrata</taxon>
        <taxon>Euteleostomi</taxon>
        <taxon>Lepidosauria</taxon>
        <taxon>Squamata</taxon>
        <taxon>Bifurcata</taxon>
        <taxon>Unidentata</taxon>
        <taxon>Episquamata</taxon>
        <taxon>Laterata</taxon>
        <taxon>Lacertibaenia</taxon>
        <taxon>Lacertidae</taxon>
        <taxon>Podarcis</taxon>
    </lineage>
</organism>
<accession>A0AA35LB10</accession>
<proteinExistence type="predicted"/>